<keyword evidence="15" id="KW-1185">Reference proteome</keyword>
<evidence type="ECO:0000256" key="9">
    <source>
        <dbReference type="PROSITE-ProRule" id="PRU10040"/>
    </source>
</evidence>
<dbReference type="InterPro" id="IPR000070">
    <property type="entry name" value="Pectinesterase_cat"/>
</dbReference>
<keyword evidence="6 10" id="KW-0456">Lyase</keyword>
<keyword evidence="7 10" id="KW-0119">Carbohydrate metabolism</keyword>
<comment type="subcellular location">
    <subcellularLocation>
        <location evidence="10">Secreted</location>
    </subcellularLocation>
</comment>
<dbReference type="InterPro" id="IPR002022">
    <property type="entry name" value="Pec_lyase"/>
</dbReference>
<dbReference type="InterPro" id="IPR013783">
    <property type="entry name" value="Ig-like_fold"/>
</dbReference>
<evidence type="ECO:0000256" key="2">
    <source>
        <dbReference type="ARBA" id="ARBA00022729"/>
    </source>
</evidence>
<keyword evidence="5" id="KW-0063">Aspartyl esterase</keyword>
<feature type="chain" id="PRO_5045271649" description="Fibronectin type-III domain-containing protein" evidence="12">
    <location>
        <begin position="25"/>
        <end position="1532"/>
    </location>
</feature>
<name>A0ABM9CSM0_9BACL</name>
<keyword evidence="2 12" id="KW-0732">Signal</keyword>
<comment type="caution">
    <text evidence="14">The sequence shown here is derived from an EMBL/GenBank/DDBJ whole genome shotgun (WGS) entry which is preliminary data.</text>
</comment>
<evidence type="ECO:0000256" key="8">
    <source>
        <dbReference type="ARBA" id="ARBA00023326"/>
    </source>
</evidence>
<dbReference type="InterPro" id="IPR014756">
    <property type="entry name" value="Ig_E-set"/>
</dbReference>
<organism evidence="14 15">
    <name type="scientific">Paenibacillus allorhizoplanae</name>
    <dbReference type="NCBI Taxonomy" id="2905648"/>
    <lineage>
        <taxon>Bacteria</taxon>
        <taxon>Bacillati</taxon>
        <taxon>Bacillota</taxon>
        <taxon>Bacilli</taxon>
        <taxon>Bacillales</taxon>
        <taxon>Paenibacillaceae</taxon>
        <taxon>Paenibacillus</taxon>
    </lineage>
</organism>
<dbReference type="Pfam" id="PF00041">
    <property type="entry name" value="fn3"/>
    <property type="match status" value="1"/>
</dbReference>
<evidence type="ECO:0000256" key="7">
    <source>
        <dbReference type="ARBA" id="ARBA00023277"/>
    </source>
</evidence>
<protein>
    <recommendedName>
        <fullName evidence="13">Fibronectin type-III domain-containing protein</fullName>
    </recommendedName>
</protein>
<dbReference type="Pfam" id="PF03442">
    <property type="entry name" value="CBM_X2"/>
    <property type="match status" value="1"/>
</dbReference>
<gene>
    <name evidence="14" type="ORF">PAECIP111891_05220</name>
</gene>
<dbReference type="SUPFAM" id="SSF51126">
    <property type="entry name" value="Pectin lyase-like"/>
    <property type="match status" value="2"/>
</dbReference>
<dbReference type="PANTHER" id="PTHR31321:SF57">
    <property type="entry name" value="PECTINESTERASE 53-RELATED"/>
    <property type="match status" value="1"/>
</dbReference>
<dbReference type="InterPro" id="IPR036116">
    <property type="entry name" value="FN3_sf"/>
</dbReference>
<evidence type="ECO:0000256" key="4">
    <source>
        <dbReference type="ARBA" id="ARBA00023001"/>
    </source>
</evidence>
<keyword evidence="4" id="KW-0136">Cellulose degradation</keyword>
<comment type="similarity">
    <text evidence="1">Belongs to the pectinesterase family.</text>
</comment>
<dbReference type="SMART" id="SM00656">
    <property type="entry name" value="Amb_all"/>
    <property type="match status" value="1"/>
</dbReference>
<dbReference type="InterPro" id="IPR033131">
    <property type="entry name" value="Pectinesterase_Asp_AS"/>
</dbReference>
<dbReference type="Pfam" id="PF01095">
    <property type="entry name" value="Pectinesterase"/>
    <property type="match status" value="1"/>
</dbReference>
<evidence type="ECO:0000256" key="5">
    <source>
        <dbReference type="ARBA" id="ARBA00023085"/>
    </source>
</evidence>
<dbReference type="Gene3D" id="2.160.20.10">
    <property type="entry name" value="Single-stranded right-handed beta-helix, Pectin lyase-like"/>
    <property type="match status" value="2"/>
</dbReference>
<evidence type="ECO:0000256" key="12">
    <source>
        <dbReference type="SAM" id="SignalP"/>
    </source>
</evidence>
<feature type="signal peptide" evidence="12">
    <location>
        <begin position="1"/>
        <end position="24"/>
    </location>
</feature>
<accession>A0ABM9CSM0</accession>
<dbReference type="Gene3D" id="2.60.40.10">
    <property type="entry name" value="Immunoglobulins"/>
    <property type="match status" value="6"/>
</dbReference>
<evidence type="ECO:0000256" key="3">
    <source>
        <dbReference type="ARBA" id="ARBA00022801"/>
    </source>
</evidence>
<dbReference type="SUPFAM" id="SSF81296">
    <property type="entry name" value="E set domains"/>
    <property type="match status" value="1"/>
</dbReference>
<dbReference type="PROSITE" id="PS50853">
    <property type="entry name" value="FN3"/>
    <property type="match status" value="4"/>
</dbReference>
<proteinExistence type="inferred from homology"/>
<evidence type="ECO:0000256" key="6">
    <source>
        <dbReference type="ARBA" id="ARBA00023239"/>
    </source>
</evidence>
<feature type="domain" description="Fibronectin type-III" evidence="13">
    <location>
        <begin position="519"/>
        <end position="608"/>
    </location>
</feature>
<evidence type="ECO:0000313" key="15">
    <source>
        <dbReference type="Proteomes" id="UP000838821"/>
    </source>
</evidence>
<dbReference type="EMBL" id="CAKMMW010000020">
    <property type="protein sequence ID" value="CAH1221531.1"/>
    <property type="molecule type" value="Genomic_DNA"/>
</dbReference>
<dbReference type="CDD" id="cd00063">
    <property type="entry name" value="FN3"/>
    <property type="match status" value="4"/>
</dbReference>
<feature type="domain" description="Fibronectin type-III" evidence="13">
    <location>
        <begin position="331"/>
        <end position="427"/>
    </location>
</feature>
<dbReference type="SUPFAM" id="SSF49265">
    <property type="entry name" value="Fibronectin type III"/>
    <property type="match status" value="4"/>
</dbReference>
<dbReference type="PANTHER" id="PTHR31321">
    <property type="entry name" value="ACYL-COA THIOESTER HYDROLASE YBHC-RELATED"/>
    <property type="match status" value="1"/>
</dbReference>
<feature type="compositionally biased region" description="Basic and acidic residues" evidence="11">
    <location>
        <begin position="1515"/>
        <end position="1532"/>
    </location>
</feature>
<dbReference type="InterPro" id="IPR005102">
    <property type="entry name" value="Carbo-bd_X2"/>
</dbReference>
<evidence type="ECO:0000259" key="13">
    <source>
        <dbReference type="PROSITE" id="PS50853"/>
    </source>
</evidence>
<dbReference type="RefSeq" id="WP_236291325.1">
    <property type="nucleotide sequence ID" value="NZ_CAKMMW010000020.1"/>
</dbReference>
<sequence length="1532" mass="164627">MMMKALRIMLCLLFLSSYVPLIGASEIQAAAPVTSLVNDNFEGNTLGVLTVGYIPPFGSGVITAFTATNNSTVINSSNPRNSYGQTSTALVGNTTNVLWISDGAGRGGFNKAFTPVTAASGKGMTAQLDFMEGAMVSDSYVLELLDSNKKIALSLKADYAFPDPLTGGTQKFQAKTWYTVKYVADVKANTADLYINGIFSGNFKFASPVTDIASINFRMAGTSTGNAYVDNIIVSQQEAVTPQNLTAEGANRRVELSWDATSGTDTYNVYRSESPDGIYEKLAEGMPSNSYTDTAGLTNDKYYYYKVTSVNSSGESEYSYYASGYPNNVEPPSDEITGLNAIVRNGQLTVAWNPVNKATFYTLERSTTPEGPFVPLLTNGKPKLTSTSYLDTNLRSDTTYCYRVSAGNVGGMGEPKLLEKASPAAPLGTPTLLSIEPGNNQDQLNWTSVTKASSYSVKRSLVNGGPYTALANVNGTSYLDTTAENGKTYYYVVAAVSDRQESMISNQLKAKQYAPVNGAPAKPTSFQAVANEGSVSLSWNAVIGASSYNVKRAISAEGPYTVISSTYGATFGDSSVTNGITYYYVVSAVNSNGESPETDELVVLPAAVLTVDKNVTADGVKVFNTIQSAINQVPINNTTRTIINIASGAFTEKVKVDRPYVSLVGAGMDKTTIMYSDYAGTAVTQGKPGHTGNTFLSQTVDVTADFFNASNLTIENSAGPRNEVAQAVALSLKSDMAVLESVRLKGFQDTLYNGLNAKSQGRHYFHNSIIEGDVDFIFGEAPAVVMDNVKLVLVSNVPTGASAGGHITAGAQKNTTDKGYVFFNSQVVDGPSAQGIYDLGRPWKDYARATFINTLIDSKKFLPEGWAASCAGSCITSYFSEYNSYGYGANATARQISSQLTGQEASLTIPQILGGWDPSIPVIMPKVNYAPAVVVTSSNFDKNPASQADINVSVRSNGFALTNITNGTGVLGSLDYTVTSNVYTLKKDYLSRLPVGSVTLGFNFGDIDVPLIVNVIDSGENDIGRQVLTPNDGWGAHTTGTTGGSTANPEQIYIVSKRSELVKALPGGTMPKMIYINGTIDMNVDQNDNPIGIEFYKDPLYDFDAYLRVYDPAVWGKTLPGGALEEARVRSASNQSKQIKVNVGSNTTIVGLPGTNAKILGGNLNVENVDNVIIRNIEFRNTFDYFPQWDPTDGEAGNWNSAYDSISVKGSTHVWIDHNTFSDLGGLDDPNHTYFGRKYQQHDGAVDMTNASDMITVSYNYFHDHDKTTLVGGSDSFSGDAGKERITFHHNFYRNVGQRAPRVRYGQVHVYNNYYEGTANHPNNPFLYAIGVGYQSQGYAENNYFANDAGTLPSSLIQVSSGTAFTDKGSVLNGENVEIAVSNGTLQPVNWTPRLYTFVDHTADVPAIVIQHAGAENTQTGDTFAPLWNSGNMTATNVTKTSLTLNWHAAVDNIGVTGFRVYLVSDTSAREIAVLGNITTYNVTNLQKDTNYKFMIRAVDAAGNLSLSGPSVTIRTDHDNRDKNPNDPKKGN</sequence>
<evidence type="ECO:0000313" key="14">
    <source>
        <dbReference type="EMBL" id="CAH1221531.1"/>
    </source>
</evidence>
<evidence type="ECO:0000256" key="11">
    <source>
        <dbReference type="SAM" id="MobiDB-lite"/>
    </source>
</evidence>
<dbReference type="InterPro" id="IPR011050">
    <property type="entry name" value="Pectin_lyase_fold/virulence"/>
</dbReference>
<keyword evidence="10" id="KW-0964">Secreted</keyword>
<feature type="active site" evidence="9">
    <location>
        <position position="775"/>
    </location>
</feature>
<dbReference type="InterPro" id="IPR012334">
    <property type="entry name" value="Pectin_lyas_fold"/>
</dbReference>
<evidence type="ECO:0000256" key="1">
    <source>
        <dbReference type="ARBA" id="ARBA00008891"/>
    </source>
</evidence>
<dbReference type="Proteomes" id="UP000838821">
    <property type="component" value="Unassembled WGS sequence"/>
</dbReference>
<feature type="domain" description="Fibronectin type-III" evidence="13">
    <location>
        <begin position="1429"/>
        <end position="1519"/>
    </location>
</feature>
<dbReference type="SMART" id="SM00060">
    <property type="entry name" value="FN3"/>
    <property type="match status" value="5"/>
</dbReference>
<evidence type="ECO:0000256" key="10">
    <source>
        <dbReference type="RuleBase" id="RU361173"/>
    </source>
</evidence>
<keyword evidence="8 10" id="KW-0624">Polysaccharide degradation</keyword>
<dbReference type="Pfam" id="PF00544">
    <property type="entry name" value="Pectate_lyase_4"/>
    <property type="match status" value="2"/>
</dbReference>
<feature type="region of interest" description="Disordered" evidence="11">
    <location>
        <begin position="1509"/>
        <end position="1532"/>
    </location>
</feature>
<reference evidence="14" key="1">
    <citation type="submission" date="2022-01" db="EMBL/GenBank/DDBJ databases">
        <authorList>
            <person name="Criscuolo A."/>
        </authorList>
    </citation>
    <scope>NUCLEOTIDE SEQUENCE</scope>
    <source>
        <strain evidence="14">CIP111891</strain>
    </source>
</reference>
<dbReference type="PROSITE" id="PS00503">
    <property type="entry name" value="PECTINESTERASE_2"/>
    <property type="match status" value="1"/>
</dbReference>
<dbReference type="InterPro" id="IPR003961">
    <property type="entry name" value="FN3_dom"/>
</dbReference>
<keyword evidence="3" id="KW-0378">Hydrolase</keyword>
<feature type="domain" description="Fibronectin type-III" evidence="13">
    <location>
        <begin position="241"/>
        <end position="329"/>
    </location>
</feature>
<comment type="similarity">
    <text evidence="10">Belongs to the polysaccharide lyase 1 family.</text>
</comment>